<feature type="transmembrane region" description="Helical" evidence="1">
    <location>
        <begin position="20"/>
        <end position="38"/>
    </location>
</feature>
<accession>A0ABV5YIC1</accession>
<dbReference type="PANTHER" id="PTHR23542:SF1">
    <property type="entry name" value="MAJOR FACILITATOR SUPERFAMILY (MFS) PROFILE DOMAIN-CONTAINING PROTEIN"/>
    <property type="match status" value="1"/>
</dbReference>
<dbReference type="EMBL" id="JBHLZP010000159">
    <property type="protein sequence ID" value="MFB9834795.1"/>
    <property type="molecule type" value="Genomic_DNA"/>
</dbReference>
<name>A0ABV5YIC1_9ACTN</name>
<comment type="caution">
    <text evidence="2">The sequence shown here is derived from an EMBL/GenBank/DDBJ whole genome shotgun (WGS) entry which is preliminary data.</text>
</comment>
<keyword evidence="1" id="KW-0812">Transmembrane</keyword>
<evidence type="ECO:0000256" key="1">
    <source>
        <dbReference type="SAM" id="Phobius"/>
    </source>
</evidence>
<dbReference type="Proteomes" id="UP001589627">
    <property type="component" value="Unassembled WGS sequence"/>
</dbReference>
<feature type="non-terminal residue" evidence="2">
    <location>
        <position position="178"/>
    </location>
</feature>
<feature type="transmembrane region" description="Helical" evidence="1">
    <location>
        <begin position="95"/>
        <end position="120"/>
    </location>
</feature>
<organism evidence="2 3">
    <name type="scientific">Actinoallomurus acaciae</name>
    <dbReference type="NCBI Taxonomy" id="502577"/>
    <lineage>
        <taxon>Bacteria</taxon>
        <taxon>Bacillati</taxon>
        <taxon>Actinomycetota</taxon>
        <taxon>Actinomycetes</taxon>
        <taxon>Streptosporangiales</taxon>
        <taxon>Thermomonosporaceae</taxon>
        <taxon>Actinoallomurus</taxon>
    </lineage>
</organism>
<keyword evidence="1" id="KW-1133">Transmembrane helix</keyword>
<feature type="transmembrane region" description="Helical" evidence="1">
    <location>
        <begin position="160"/>
        <end position="177"/>
    </location>
</feature>
<feature type="transmembrane region" description="Helical" evidence="1">
    <location>
        <begin position="126"/>
        <end position="148"/>
    </location>
</feature>
<keyword evidence="3" id="KW-1185">Reference proteome</keyword>
<reference evidence="2 3" key="1">
    <citation type="submission" date="2024-09" db="EMBL/GenBank/DDBJ databases">
        <authorList>
            <person name="Sun Q."/>
            <person name="Mori K."/>
        </authorList>
    </citation>
    <scope>NUCLEOTIDE SEQUENCE [LARGE SCALE GENOMIC DNA]</scope>
    <source>
        <strain evidence="2 3">TBRC 0563</strain>
    </source>
</reference>
<dbReference type="PANTHER" id="PTHR23542">
    <property type="match status" value="1"/>
</dbReference>
<feature type="transmembrane region" description="Helical" evidence="1">
    <location>
        <begin position="44"/>
        <end position="66"/>
    </location>
</feature>
<evidence type="ECO:0000313" key="2">
    <source>
        <dbReference type="EMBL" id="MFB9834795.1"/>
    </source>
</evidence>
<keyword evidence="1" id="KW-0472">Membrane</keyword>
<sequence length="178" mass="17755">MMRTVWSELLRDPALLRRGYGLDTVAEELLFVVGPLLAGLMAGFAAPSLGVVVSAGLVLAGTLAFVPAPPVRASSGSPDAAGAGPRRRSRIGTGVAQPMVAALGIGACTGSVELLMVAFAGRHHHAAAVAWCTASLSAGSALGGLAYGALPWRSSGRARLPVLVAVPALGLAVGGWAP</sequence>
<proteinExistence type="predicted"/>
<protein>
    <submittedName>
        <fullName evidence="2">MFS transporter</fullName>
    </submittedName>
</protein>
<evidence type="ECO:0000313" key="3">
    <source>
        <dbReference type="Proteomes" id="UP001589627"/>
    </source>
</evidence>
<gene>
    <name evidence="2" type="ORF">ACFFNX_21650</name>
</gene>